<dbReference type="Gene3D" id="3.90.190.10">
    <property type="entry name" value="Protein tyrosine phosphatase superfamily"/>
    <property type="match status" value="1"/>
</dbReference>
<proteinExistence type="predicted"/>
<evidence type="ECO:0000256" key="1">
    <source>
        <dbReference type="ARBA" id="ARBA00022801"/>
    </source>
</evidence>
<dbReference type="PROSITE" id="PS00383">
    <property type="entry name" value="TYR_PHOSPHATASE_1"/>
    <property type="match status" value="1"/>
</dbReference>
<keyword evidence="2" id="KW-0472">Membrane</keyword>
<dbReference type="OrthoDB" id="194849at2"/>
<evidence type="ECO:0000313" key="4">
    <source>
        <dbReference type="EMBL" id="QDT14022.1"/>
    </source>
</evidence>
<dbReference type="GO" id="GO:0016791">
    <property type="term" value="F:phosphatase activity"/>
    <property type="evidence" value="ECO:0007669"/>
    <property type="project" value="UniProtKB-ARBA"/>
</dbReference>
<feature type="transmembrane region" description="Helical" evidence="2">
    <location>
        <begin position="12"/>
        <end position="29"/>
    </location>
</feature>
<keyword evidence="2" id="KW-0812">Transmembrane</keyword>
<name>A0A517P3S0_9PLAN</name>
<dbReference type="InterPro" id="IPR029021">
    <property type="entry name" value="Prot-tyrosine_phosphatase-like"/>
</dbReference>
<dbReference type="SUPFAM" id="SSF52799">
    <property type="entry name" value="(Phosphotyrosine protein) phosphatases II"/>
    <property type="match status" value="1"/>
</dbReference>
<feature type="domain" description="Tyrosine specific protein phosphatases" evidence="3">
    <location>
        <begin position="177"/>
        <end position="232"/>
    </location>
</feature>
<dbReference type="PANTHER" id="PTHR47216:SF4">
    <property type="entry name" value="OS01G0859400 PROTEIN"/>
    <property type="match status" value="1"/>
</dbReference>
<dbReference type="RefSeq" id="WP_145356632.1">
    <property type="nucleotide sequence ID" value="NZ_CP036265.1"/>
</dbReference>
<protein>
    <recommendedName>
        <fullName evidence="3">Tyrosine specific protein phosphatases domain-containing protein</fullName>
    </recommendedName>
</protein>
<dbReference type="KEGG" id="acaf:CA12_00900"/>
<dbReference type="PANTHER" id="PTHR47216">
    <property type="match status" value="1"/>
</dbReference>
<keyword evidence="1" id="KW-0378">Hydrolase</keyword>
<keyword evidence="2" id="KW-1133">Transmembrane helix</keyword>
<dbReference type="InterPro" id="IPR000387">
    <property type="entry name" value="Tyr_Pase_dom"/>
</dbReference>
<dbReference type="PROSITE" id="PS50056">
    <property type="entry name" value="TYR_PHOSPHATASE_2"/>
    <property type="match status" value="1"/>
</dbReference>
<feature type="transmembrane region" description="Helical" evidence="2">
    <location>
        <begin position="66"/>
        <end position="86"/>
    </location>
</feature>
<dbReference type="EMBL" id="CP036265">
    <property type="protein sequence ID" value="QDT14022.1"/>
    <property type="molecule type" value="Genomic_DNA"/>
</dbReference>
<dbReference type="InterPro" id="IPR016130">
    <property type="entry name" value="Tyr_Pase_AS"/>
</dbReference>
<dbReference type="Proteomes" id="UP000318741">
    <property type="component" value="Chromosome"/>
</dbReference>
<sequence length="254" mass="26797">MPTPTDPVRRVVYPLTFGALAAAFAWHAARGGPWWALLWPAAAFAGAALIYAVGRPGWFGKRADGSRAPLAAGLFVPYTWFALAVWHGRRLFGGGRDVQTRCDRLAGNLHLGPRPRSAGLPADVRTDDAAVILDLTAEFRDVPAVRRRPGYRCTPILDAAAPDVDGLGGLVALLPPPGGRAALIHCANGRGRTGLVAAAWLLAHGKADSADDAVAQVRSARPGVRLLPRQRAVLEAFAADQTRDAGAAGFRPTK</sequence>
<reference evidence="4 5" key="1">
    <citation type="submission" date="2019-02" db="EMBL/GenBank/DDBJ databases">
        <title>Deep-cultivation of Planctomycetes and their phenomic and genomic characterization uncovers novel biology.</title>
        <authorList>
            <person name="Wiegand S."/>
            <person name="Jogler M."/>
            <person name="Boedeker C."/>
            <person name="Pinto D."/>
            <person name="Vollmers J."/>
            <person name="Rivas-Marin E."/>
            <person name="Kohn T."/>
            <person name="Peeters S.H."/>
            <person name="Heuer A."/>
            <person name="Rast P."/>
            <person name="Oberbeckmann S."/>
            <person name="Bunk B."/>
            <person name="Jeske O."/>
            <person name="Meyerdierks A."/>
            <person name="Storesund J.E."/>
            <person name="Kallscheuer N."/>
            <person name="Luecker S."/>
            <person name="Lage O.M."/>
            <person name="Pohl T."/>
            <person name="Merkel B.J."/>
            <person name="Hornburger P."/>
            <person name="Mueller R.-W."/>
            <person name="Bruemmer F."/>
            <person name="Labrenz M."/>
            <person name="Spormann A.M."/>
            <person name="Op den Camp H."/>
            <person name="Overmann J."/>
            <person name="Amann R."/>
            <person name="Jetten M.S.M."/>
            <person name="Mascher T."/>
            <person name="Medema M.H."/>
            <person name="Devos D.P."/>
            <person name="Kaster A.-K."/>
            <person name="Ovreas L."/>
            <person name="Rohde M."/>
            <person name="Galperin M.Y."/>
            <person name="Jogler C."/>
        </authorList>
    </citation>
    <scope>NUCLEOTIDE SEQUENCE [LARGE SCALE GENOMIC DNA]</scope>
    <source>
        <strain evidence="4 5">CA12</strain>
    </source>
</reference>
<evidence type="ECO:0000256" key="2">
    <source>
        <dbReference type="SAM" id="Phobius"/>
    </source>
</evidence>
<dbReference type="Pfam" id="PF22784">
    <property type="entry name" value="PTP-SAK"/>
    <property type="match status" value="1"/>
</dbReference>
<gene>
    <name evidence="4" type="ORF">CA12_00900</name>
</gene>
<dbReference type="AlphaFoldDB" id="A0A517P3S0"/>
<dbReference type="InterPro" id="IPR057023">
    <property type="entry name" value="PTP-SAK"/>
</dbReference>
<organism evidence="4 5">
    <name type="scientific">Alienimonas californiensis</name>
    <dbReference type="NCBI Taxonomy" id="2527989"/>
    <lineage>
        <taxon>Bacteria</taxon>
        <taxon>Pseudomonadati</taxon>
        <taxon>Planctomycetota</taxon>
        <taxon>Planctomycetia</taxon>
        <taxon>Planctomycetales</taxon>
        <taxon>Planctomycetaceae</taxon>
        <taxon>Alienimonas</taxon>
    </lineage>
</organism>
<evidence type="ECO:0000313" key="5">
    <source>
        <dbReference type="Proteomes" id="UP000318741"/>
    </source>
</evidence>
<evidence type="ECO:0000259" key="3">
    <source>
        <dbReference type="PROSITE" id="PS50056"/>
    </source>
</evidence>
<accession>A0A517P3S0</accession>
<keyword evidence="5" id="KW-1185">Reference proteome</keyword>
<feature type="transmembrane region" description="Helical" evidence="2">
    <location>
        <begin position="36"/>
        <end position="54"/>
    </location>
</feature>